<evidence type="ECO:0000256" key="2">
    <source>
        <dbReference type="SAM" id="Phobius"/>
    </source>
</evidence>
<evidence type="ECO:0000313" key="3">
    <source>
        <dbReference type="EMBL" id="KAK9901309.1"/>
    </source>
</evidence>
<feature type="region of interest" description="Disordered" evidence="1">
    <location>
        <begin position="125"/>
        <end position="162"/>
    </location>
</feature>
<dbReference type="Proteomes" id="UP001491310">
    <property type="component" value="Unassembled WGS sequence"/>
</dbReference>
<comment type="caution">
    <text evidence="3">The sequence shown here is derived from an EMBL/GenBank/DDBJ whole genome shotgun (WGS) entry which is preliminary data.</text>
</comment>
<protein>
    <submittedName>
        <fullName evidence="3">Uncharacterized protein</fullName>
    </submittedName>
</protein>
<keyword evidence="4" id="KW-1185">Reference proteome</keyword>
<reference evidence="3 4" key="1">
    <citation type="journal article" date="2024" name="Nat. Commun.">
        <title>Phylogenomics reveals the evolutionary origins of lichenization in chlorophyte algae.</title>
        <authorList>
            <person name="Puginier C."/>
            <person name="Libourel C."/>
            <person name="Otte J."/>
            <person name="Skaloud P."/>
            <person name="Haon M."/>
            <person name="Grisel S."/>
            <person name="Petersen M."/>
            <person name="Berrin J.G."/>
            <person name="Delaux P.M."/>
            <person name="Dal Grande F."/>
            <person name="Keller J."/>
        </authorList>
    </citation>
    <scope>NUCLEOTIDE SEQUENCE [LARGE SCALE GENOMIC DNA]</scope>
    <source>
        <strain evidence="3 4">SAG 216-7</strain>
    </source>
</reference>
<dbReference type="EMBL" id="JALJOT010000018">
    <property type="protein sequence ID" value="KAK9901309.1"/>
    <property type="molecule type" value="Genomic_DNA"/>
</dbReference>
<proteinExistence type="predicted"/>
<accession>A0ABR2YAZ1</accession>
<keyword evidence="2" id="KW-0812">Transmembrane</keyword>
<evidence type="ECO:0000256" key="1">
    <source>
        <dbReference type="SAM" id="MobiDB-lite"/>
    </source>
</evidence>
<sequence>MTPKSQASLQDRCYVRLGENLVSATHTSSPPFIGSADRGFSLGAILGQAWSALLGVTDRLTDLVYDYVPADVSRPTVHLAVNAGLLLVLIGFARSILGFLLTVGTVVLGLFVASRVLGIEAGSGAIRPKGKRKGERWGSGGSRGQRPPPQRPPRRLPSGVLS</sequence>
<gene>
    <name evidence="3" type="ORF">WJX75_005640</name>
</gene>
<evidence type="ECO:0000313" key="4">
    <source>
        <dbReference type="Proteomes" id="UP001491310"/>
    </source>
</evidence>
<keyword evidence="2" id="KW-0472">Membrane</keyword>
<feature type="transmembrane region" description="Helical" evidence="2">
    <location>
        <begin position="106"/>
        <end position="126"/>
    </location>
</feature>
<organism evidence="3 4">
    <name type="scientific">Coccomyxa subellipsoidea</name>
    <dbReference type="NCBI Taxonomy" id="248742"/>
    <lineage>
        <taxon>Eukaryota</taxon>
        <taxon>Viridiplantae</taxon>
        <taxon>Chlorophyta</taxon>
        <taxon>core chlorophytes</taxon>
        <taxon>Trebouxiophyceae</taxon>
        <taxon>Trebouxiophyceae incertae sedis</taxon>
        <taxon>Coccomyxaceae</taxon>
        <taxon>Coccomyxa</taxon>
    </lineage>
</organism>
<keyword evidence="2" id="KW-1133">Transmembrane helix</keyword>
<name>A0ABR2YAZ1_9CHLO</name>